<dbReference type="Pfam" id="PF08719">
    <property type="entry name" value="NADAR"/>
    <property type="match status" value="1"/>
</dbReference>
<accession>A0A0S4IYE8</accession>
<dbReference type="NCBIfam" id="TIGR02464">
    <property type="entry name" value="ribofla_fusion"/>
    <property type="match status" value="1"/>
</dbReference>
<dbReference type="OMA" id="WWPTSEH"/>
<keyword evidence="3" id="KW-1185">Reference proteome</keyword>
<dbReference type="InterPro" id="IPR012816">
    <property type="entry name" value="NADAR"/>
</dbReference>
<evidence type="ECO:0000259" key="1">
    <source>
        <dbReference type="Pfam" id="PF08719"/>
    </source>
</evidence>
<proteinExistence type="predicted"/>
<dbReference type="Gene3D" id="1.10.357.40">
    <property type="entry name" value="YbiA-like"/>
    <property type="match status" value="1"/>
</dbReference>
<evidence type="ECO:0000313" key="2">
    <source>
        <dbReference type="EMBL" id="CUG54479.1"/>
    </source>
</evidence>
<dbReference type="VEuPathDB" id="TriTrypDB:BSAL_80945"/>
<dbReference type="OrthoDB" id="206452at2759"/>
<organism evidence="2 3">
    <name type="scientific">Bodo saltans</name>
    <name type="common">Flagellated protozoan</name>
    <dbReference type="NCBI Taxonomy" id="75058"/>
    <lineage>
        <taxon>Eukaryota</taxon>
        <taxon>Discoba</taxon>
        <taxon>Euglenozoa</taxon>
        <taxon>Kinetoplastea</taxon>
        <taxon>Metakinetoplastina</taxon>
        <taxon>Eubodonida</taxon>
        <taxon>Bodonidae</taxon>
        <taxon>Bodo</taxon>
    </lineage>
</organism>
<reference evidence="3" key="1">
    <citation type="submission" date="2015-09" db="EMBL/GenBank/DDBJ databases">
        <authorList>
            <consortium name="Pathogen Informatics"/>
        </authorList>
    </citation>
    <scope>NUCLEOTIDE SEQUENCE [LARGE SCALE GENOMIC DNA]</scope>
    <source>
        <strain evidence="3">Lake Konstanz</strain>
    </source>
</reference>
<feature type="domain" description="NADAR" evidence="1">
    <location>
        <begin position="9"/>
        <end position="149"/>
    </location>
</feature>
<dbReference type="SUPFAM" id="SSF143990">
    <property type="entry name" value="YbiA-like"/>
    <property type="match status" value="1"/>
</dbReference>
<protein>
    <recommendedName>
        <fullName evidence="1">NADAR domain-containing protein</fullName>
    </recommendedName>
</protein>
<dbReference type="InterPro" id="IPR037238">
    <property type="entry name" value="YbiA-like_sf"/>
</dbReference>
<gene>
    <name evidence="2" type="ORF">BSAL_80945</name>
</gene>
<dbReference type="AlphaFoldDB" id="A0A0S4IYE8"/>
<name>A0A0S4IYE8_BODSA</name>
<dbReference type="CDD" id="cd15457">
    <property type="entry name" value="NADAR"/>
    <property type="match status" value="1"/>
</dbReference>
<dbReference type="EMBL" id="CYKH01000867">
    <property type="protein sequence ID" value="CUG54479.1"/>
    <property type="molecule type" value="Genomic_DNA"/>
</dbReference>
<sequence>MSKQSVVKFHDVHEVPLGCFSVLSPHAIVVRHQQYPSVHHFFLCQRFAGSCVEDEIRSATSLWEVDKLVKRAESMGVQREDWDRIKTDVMLLGNYYKFKQNSDAQTILLQTGSKTIVDHTSTDAFWGDGGDGSGKNLMGIVLMAVRKRLLLDEKNRKKQPTGSSRK</sequence>
<dbReference type="Proteomes" id="UP000051952">
    <property type="component" value="Unassembled WGS sequence"/>
</dbReference>
<evidence type="ECO:0000313" key="3">
    <source>
        <dbReference type="Proteomes" id="UP000051952"/>
    </source>
</evidence>